<evidence type="ECO:0000259" key="5">
    <source>
        <dbReference type="PROSITE" id="PS51007"/>
    </source>
</evidence>
<keyword evidence="3 4" id="KW-0408">Iron</keyword>
<dbReference type="HOGENOM" id="CLU_093848_2_2_10"/>
<sequence>MKTLSLFILGSVALVGSYLSLKTDVSFVNTEVAYHRIQQDTTLQNSIERGKTVYEDFCMQCHMATGQGIPGAFPPLAKADYLVKNRTKAIHAVKFGLKGPITVNGTDYNSVMAPLGLYDDEVADVMNYILNSWGNTSDKLVTEEEVAAVEE</sequence>
<evidence type="ECO:0000313" key="7">
    <source>
        <dbReference type="Proteomes" id="UP000001601"/>
    </source>
</evidence>
<dbReference type="PANTHER" id="PTHR35008">
    <property type="entry name" value="BLL4482 PROTEIN-RELATED"/>
    <property type="match status" value="1"/>
</dbReference>
<organism evidence="6 7">
    <name type="scientific">Leeuwenhoekiella blandensis (strain CECT 7118 / CCUG 51940 / KCTC 22103 / MED217)</name>
    <name type="common">Flavobacterium sp. (strain MED217)</name>
    <dbReference type="NCBI Taxonomy" id="398720"/>
    <lineage>
        <taxon>Bacteria</taxon>
        <taxon>Pseudomonadati</taxon>
        <taxon>Bacteroidota</taxon>
        <taxon>Flavobacteriia</taxon>
        <taxon>Flavobacteriales</taxon>
        <taxon>Flavobacteriaceae</taxon>
        <taxon>Leeuwenhoekiella</taxon>
    </lineage>
</organism>
<keyword evidence="6" id="KW-0812">Transmembrane</keyword>
<accession>A3XP82</accession>
<dbReference type="InterPro" id="IPR051459">
    <property type="entry name" value="Cytochrome_c-type_DH"/>
</dbReference>
<evidence type="ECO:0000256" key="3">
    <source>
        <dbReference type="ARBA" id="ARBA00023004"/>
    </source>
</evidence>
<dbReference type="STRING" id="398720.MED217_08825"/>
<comment type="caution">
    <text evidence="6">The sequence shown here is derived from an EMBL/GenBank/DDBJ whole genome shotgun (WGS) entry which is preliminary data.</text>
</comment>
<dbReference type="PROSITE" id="PS51007">
    <property type="entry name" value="CYTC"/>
    <property type="match status" value="1"/>
</dbReference>
<dbReference type="Gene3D" id="1.10.760.10">
    <property type="entry name" value="Cytochrome c-like domain"/>
    <property type="match status" value="1"/>
</dbReference>
<dbReference type="EMBL" id="AANC01000007">
    <property type="protein sequence ID" value="EAQ48638.1"/>
    <property type="molecule type" value="Genomic_DNA"/>
</dbReference>
<keyword evidence="6" id="KW-0472">Membrane</keyword>
<dbReference type="GO" id="GO:0009055">
    <property type="term" value="F:electron transfer activity"/>
    <property type="evidence" value="ECO:0007669"/>
    <property type="project" value="InterPro"/>
</dbReference>
<dbReference type="RefSeq" id="WP_009780141.1">
    <property type="nucleotide sequence ID" value="NZ_CH672395.1"/>
</dbReference>
<dbReference type="AlphaFoldDB" id="A3XP82"/>
<evidence type="ECO:0000313" key="6">
    <source>
        <dbReference type="EMBL" id="EAQ48638.1"/>
    </source>
</evidence>
<dbReference type="PANTHER" id="PTHR35008:SF8">
    <property type="entry name" value="ALCOHOL DEHYDROGENASE CYTOCHROME C SUBUNIT"/>
    <property type="match status" value="1"/>
</dbReference>
<keyword evidence="2 4" id="KW-0479">Metal-binding</keyword>
<dbReference type="InterPro" id="IPR036909">
    <property type="entry name" value="Cyt_c-like_dom_sf"/>
</dbReference>
<keyword evidence="7" id="KW-1185">Reference proteome</keyword>
<dbReference type="Proteomes" id="UP000001601">
    <property type="component" value="Unassembled WGS sequence"/>
</dbReference>
<keyword evidence="1 4" id="KW-0349">Heme</keyword>
<dbReference type="GO" id="GO:0046872">
    <property type="term" value="F:metal ion binding"/>
    <property type="evidence" value="ECO:0007669"/>
    <property type="project" value="UniProtKB-KW"/>
</dbReference>
<gene>
    <name evidence="6" type="ORF">MED217_08825</name>
</gene>
<dbReference type="Pfam" id="PF00034">
    <property type="entry name" value="Cytochrom_C"/>
    <property type="match status" value="1"/>
</dbReference>
<proteinExistence type="predicted"/>
<name>A3XP82_LEEBM</name>
<reference evidence="6 7" key="1">
    <citation type="journal article" date="2007" name="Nature">
        <title>Light stimulates growth of proteorhodopsin-containing marine Flavobacteria.</title>
        <authorList>
            <person name="Gomez-Consarnau L."/>
            <person name="Gonzalez J.M."/>
            <person name="Coll-Llado M."/>
            <person name="Gourdon P."/>
            <person name="Pascher T."/>
            <person name="Neutze R."/>
            <person name="Pedros-Alio C."/>
            <person name="Pinhassi J."/>
        </authorList>
    </citation>
    <scope>NUCLEOTIDE SEQUENCE [LARGE SCALE GENOMIC DNA]</scope>
    <source>
        <strain evidence="6 7">MED217</strain>
    </source>
</reference>
<dbReference type="InterPro" id="IPR009056">
    <property type="entry name" value="Cyt_c-like_dom"/>
</dbReference>
<evidence type="ECO:0000256" key="1">
    <source>
        <dbReference type="ARBA" id="ARBA00022617"/>
    </source>
</evidence>
<dbReference type="SUPFAM" id="SSF46626">
    <property type="entry name" value="Cytochrome c"/>
    <property type="match status" value="1"/>
</dbReference>
<dbReference type="eggNOG" id="COG2010">
    <property type="taxonomic scope" value="Bacteria"/>
</dbReference>
<evidence type="ECO:0000256" key="2">
    <source>
        <dbReference type="ARBA" id="ARBA00022723"/>
    </source>
</evidence>
<evidence type="ECO:0000256" key="4">
    <source>
        <dbReference type="PROSITE-ProRule" id="PRU00433"/>
    </source>
</evidence>
<protein>
    <submittedName>
        <fullName evidence="6">Major anaerobically induced transmembrane protein</fullName>
    </submittedName>
</protein>
<feature type="domain" description="Cytochrome c" evidence="5">
    <location>
        <begin position="45"/>
        <end position="133"/>
    </location>
</feature>
<dbReference type="GO" id="GO:0020037">
    <property type="term" value="F:heme binding"/>
    <property type="evidence" value="ECO:0007669"/>
    <property type="project" value="InterPro"/>
</dbReference>